<feature type="region of interest" description="Disordered" evidence="5">
    <location>
        <begin position="386"/>
        <end position="406"/>
    </location>
</feature>
<dbReference type="InterPro" id="IPR042266">
    <property type="entry name" value="PPPDE_sf"/>
</dbReference>
<evidence type="ECO:0000259" key="6">
    <source>
        <dbReference type="PROSITE" id="PS51858"/>
    </source>
</evidence>
<feature type="compositionally biased region" description="Polar residues" evidence="5">
    <location>
        <begin position="386"/>
        <end position="396"/>
    </location>
</feature>
<feature type="compositionally biased region" description="Basic residues" evidence="5">
    <location>
        <begin position="746"/>
        <end position="756"/>
    </location>
</feature>
<dbReference type="GO" id="GO:0101005">
    <property type="term" value="F:deubiquitinase activity"/>
    <property type="evidence" value="ECO:0007669"/>
    <property type="project" value="TreeGrafter"/>
</dbReference>
<dbReference type="PROSITE" id="PS51858">
    <property type="entry name" value="PPPDE"/>
    <property type="match status" value="1"/>
</dbReference>
<organism evidence="7 8">
    <name type="scientific">Pseudo-nitzschia multistriata</name>
    <dbReference type="NCBI Taxonomy" id="183589"/>
    <lineage>
        <taxon>Eukaryota</taxon>
        <taxon>Sar</taxon>
        <taxon>Stramenopiles</taxon>
        <taxon>Ochrophyta</taxon>
        <taxon>Bacillariophyta</taxon>
        <taxon>Bacillariophyceae</taxon>
        <taxon>Bacillariophycidae</taxon>
        <taxon>Bacillariales</taxon>
        <taxon>Bacillariaceae</taxon>
        <taxon>Pseudo-nitzschia</taxon>
    </lineage>
</organism>
<evidence type="ECO:0000313" key="7">
    <source>
        <dbReference type="EMBL" id="VEU39815.1"/>
    </source>
</evidence>
<feature type="compositionally biased region" description="Basic and acidic residues" evidence="5">
    <location>
        <begin position="483"/>
        <end position="495"/>
    </location>
</feature>
<accession>A0A448ZCP1</accession>
<sequence length="1077" mass="119370">MEPASELQSSSSSSFLPKSRAEETFANAEADAIERWLTSPAKTTTTSTGTPSHATRLPKTTITDIAIRRRRQLQDEKYQQQQSLPTSPQHEEQQDDKAGNATSVSPRSSLRRSKLLRKQRERQRQSLQRNLPAATVEKTGKNKPPAYCHQTAVMAMRAMDNVSHKHYQSHSHFAAKDPVTDDTCDGKETKNSTNIARVEDNAFSFEDTHDVTTATSLESNDEYLQDDNFRKESYSRSFCDSSNVNSNPKVSNFLPNTTAKKISPTKTTLSVATTEASDQKKHPTVQHSTSGVIIASPGIEAIRRRRQQRLQQQAELEREMRELEREEQGLIMAIRRAEGASTAAVPHDEVDKNHRKGSATPYSFPEAKQSFDTTPALSPLARLRQTHNIDSNSTTGGKRIVSVSPTKKIHLLKRHDASGGDSPLSKTARPLVGQDVTLVDDPSSTELDSTVGRDTLRRQEENAASSEQLQLLRQQSSKRITKYKSEGDHEQHLEQQQRSFATANGSYLPNPPLRKLHPSRDIENEHSPKINEQLIREGQRQPEGEDANSQPDPHRRPRTYNSHHLDHLSQNDKTQIEVSNKSVNTDSFDSKANKNNTMRIKAAVARSRLSRNGSKSNLCDDASGYNLISDDPVLKQHFQSASLSCSSVITTATSTVSIASTGGSSKSNNSQYTFESNDGESSIDSSMTEDDTTAMTSITEQDEEKRLQAMKAVANETSIAAPSPRDTETSFGSQAETEPIGNLSHRPPRLAKHHPQHQFSVPTHSGSTNHLNTAPVTMSADNSGSVLTRSEKIIPPIDKNSMVVRLEGKNRNQESSVARYGRSGESAMALIVQSTTGTATGGSSAITRRTSERELAKSNWIKLHVYDLVADDTQLDVYGCHFPLGQVFNAFNSSLHSIGTGAYHVGVEIDGVEYAFGANNTKDLTGVFTCTPKNSPGYQYRTTIDFGHRLVTKRYGKREEAVDGRDVIRGMAREYLGLDYDLLRKNCCTFARDACIRLCIKEEEIPSWFHNLAEAGAATQDAANFTLAPIAQLFSGDQVERFTDYLNETPLDKKAIRDAPTEERRMEEPIEHGAYQF</sequence>
<dbReference type="GO" id="GO:0006508">
    <property type="term" value="P:proteolysis"/>
    <property type="evidence" value="ECO:0007669"/>
    <property type="project" value="UniProtKB-KW"/>
</dbReference>
<feature type="region of interest" description="Disordered" evidence="5">
    <location>
        <begin position="503"/>
        <end position="573"/>
    </location>
</feature>
<evidence type="ECO:0000256" key="4">
    <source>
        <dbReference type="SAM" id="Coils"/>
    </source>
</evidence>
<feature type="region of interest" description="Disordered" evidence="5">
    <location>
        <begin position="1"/>
        <end position="146"/>
    </location>
</feature>
<dbReference type="Pfam" id="PF05903">
    <property type="entry name" value="Peptidase_C97"/>
    <property type="match status" value="1"/>
</dbReference>
<keyword evidence="2" id="KW-0645">Protease</keyword>
<evidence type="ECO:0000256" key="5">
    <source>
        <dbReference type="SAM" id="MobiDB-lite"/>
    </source>
</evidence>
<evidence type="ECO:0000256" key="3">
    <source>
        <dbReference type="ARBA" id="ARBA00022801"/>
    </source>
</evidence>
<dbReference type="PANTHER" id="PTHR12378:SF80">
    <property type="entry name" value="IP06716P-RELATED"/>
    <property type="match status" value="1"/>
</dbReference>
<dbReference type="OrthoDB" id="412286at2759"/>
<feature type="compositionally biased region" description="Low complexity" evidence="5">
    <location>
        <begin position="38"/>
        <end position="65"/>
    </location>
</feature>
<feature type="compositionally biased region" description="Polar residues" evidence="5">
    <location>
        <begin position="666"/>
        <end position="686"/>
    </location>
</feature>
<feature type="compositionally biased region" description="Basic residues" evidence="5">
    <location>
        <begin position="109"/>
        <end position="121"/>
    </location>
</feature>
<feature type="region of interest" description="Disordered" evidence="5">
    <location>
        <begin position="477"/>
        <end position="496"/>
    </location>
</feature>
<dbReference type="InterPro" id="IPR008580">
    <property type="entry name" value="PPPDE_dom"/>
</dbReference>
<dbReference type="PANTHER" id="PTHR12378">
    <property type="entry name" value="DESUMOYLATING ISOPEPTIDASE"/>
    <property type="match status" value="1"/>
</dbReference>
<feature type="region of interest" description="Disordered" evidence="5">
    <location>
        <begin position="412"/>
        <end position="431"/>
    </location>
</feature>
<dbReference type="SMART" id="SM01179">
    <property type="entry name" value="DUF862"/>
    <property type="match status" value="1"/>
</dbReference>
<gene>
    <name evidence="7" type="ORF">PSNMU_V1.4_AUG-EV-PASAV3_0066910</name>
</gene>
<protein>
    <recommendedName>
        <fullName evidence="6">PPPDE domain-containing protein</fullName>
    </recommendedName>
</protein>
<feature type="region of interest" description="Disordered" evidence="5">
    <location>
        <begin position="351"/>
        <end position="370"/>
    </location>
</feature>
<dbReference type="Gene3D" id="3.90.1720.30">
    <property type="entry name" value="PPPDE domains"/>
    <property type="match status" value="1"/>
</dbReference>
<dbReference type="EMBL" id="CAACVS010000236">
    <property type="protein sequence ID" value="VEU39815.1"/>
    <property type="molecule type" value="Genomic_DNA"/>
</dbReference>
<evidence type="ECO:0000256" key="1">
    <source>
        <dbReference type="ARBA" id="ARBA00008140"/>
    </source>
</evidence>
<keyword evidence="8" id="KW-1185">Reference proteome</keyword>
<evidence type="ECO:0000256" key="2">
    <source>
        <dbReference type="ARBA" id="ARBA00022670"/>
    </source>
</evidence>
<feature type="region of interest" description="Disordered" evidence="5">
    <location>
        <begin position="658"/>
        <end position="784"/>
    </location>
</feature>
<feature type="compositionally biased region" description="Polar residues" evidence="5">
    <location>
        <begin position="79"/>
        <end position="88"/>
    </location>
</feature>
<feature type="compositionally biased region" description="Basic and acidic residues" evidence="5">
    <location>
        <begin position="518"/>
        <end position="543"/>
    </location>
</feature>
<reference evidence="7 8" key="1">
    <citation type="submission" date="2019-01" db="EMBL/GenBank/DDBJ databases">
        <authorList>
            <person name="Ferrante I. M."/>
        </authorList>
    </citation>
    <scope>NUCLEOTIDE SEQUENCE [LARGE SCALE GENOMIC DNA]</scope>
    <source>
        <strain evidence="7 8">B856</strain>
    </source>
</reference>
<feature type="coiled-coil region" evidence="4">
    <location>
        <begin position="299"/>
        <end position="340"/>
    </location>
</feature>
<proteinExistence type="inferred from homology"/>
<feature type="compositionally biased region" description="Basic and acidic residues" evidence="5">
    <location>
        <begin position="89"/>
        <end position="98"/>
    </location>
</feature>
<name>A0A448ZCP1_9STRA</name>
<dbReference type="GO" id="GO:0016579">
    <property type="term" value="P:protein deubiquitination"/>
    <property type="evidence" value="ECO:0007669"/>
    <property type="project" value="TreeGrafter"/>
</dbReference>
<dbReference type="AlphaFoldDB" id="A0A448ZCP1"/>
<feature type="domain" description="PPPDE" evidence="6">
    <location>
        <begin position="859"/>
        <end position="1023"/>
    </location>
</feature>
<dbReference type="Proteomes" id="UP000291116">
    <property type="component" value="Unassembled WGS sequence"/>
</dbReference>
<evidence type="ECO:0000313" key="8">
    <source>
        <dbReference type="Proteomes" id="UP000291116"/>
    </source>
</evidence>
<comment type="similarity">
    <text evidence="1">Belongs to the DeSI family.</text>
</comment>
<keyword evidence="4" id="KW-0175">Coiled coil</keyword>
<feature type="compositionally biased region" description="Polar residues" evidence="5">
    <location>
        <begin position="757"/>
        <end position="784"/>
    </location>
</feature>
<keyword evidence="3" id="KW-0378">Hydrolase</keyword>